<protein>
    <submittedName>
        <fullName evidence="2">MBL fold metallo-hydrolase</fullName>
    </submittedName>
</protein>
<proteinExistence type="predicted"/>
<organism evidence="2 3">
    <name type="scientific">Ralstonia soli</name>
    <dbReference type="NCBI Taxonomy" id="2953896"/>
    <lineage>
        <taxon>Bacteria</taxon>
        <taxon>Pseudomonadati</taxon>
        <taxon>Pseudomonadota</taxon>
        <taxon>Betaproteobacteria</taxon>
        <taxon>Burkholderiales</taxon>
        <taxon>Burkholderiaceae</taxon>
        <taxon>Ralstonia</taxon>
    </lineage>
</organism>
<dbReference type="CDD" id="cd16278">
    <property type="entry name" value="metallo-hydrolase-like_MBL-fold"/>
    <property type="match status" value="1"/>
</dbReference>
<reference evidence="2" key="2">
    <citation type="journal article" date="2023" name="Front. Microbiol.">
        <title>Ralstonia chuxiongensis sp. nov., Ralstonia mojiangensis sp. nov., and Ralstonia soli sp. nov., isolated from tobacco fields, are three novel species in the family Burkholderiaceae.</title>
        <authorList>
            <person name="Lu C.H."/>
            <person name="Zhang Y.Y."/>
            <person name="Jiang N."/>
            <person name="Chen W."/>
            <person name="Shao X."/>
            <person name="Zhao Z.M."/>
            <person name="Lu W.L."/>
            <person name="Hu X."/>
            <person name="Xi Y.X."/>
            <person name="Zou S.Y."/>
            <person name="Wei Q.J."/>
            <person name="Lin Z.L."/>
            <person name="Gong L."/>
            <person name="Gai X.T."/>
            <person name="Zhang L.Q."/>
            <person name="Li J.Y."/>
            <person name="Jin Y."/>
            <person name="Xia Z.Y."/>
        </authorList>
    </citation>
    <scope>NUCLEOTIDE SEQUENCE</scope>
    <source>
        <strain evidence="2">21MJYT02-11</strain>
    </source>
</reference>
<reference evidence="2" key="1">
    <citation type="submission" date="2022-06" db="EMBL/GenBank/DDBJ databases">
        <authorList>
            <person name="Lu C.-H."/>
        </authorList>
    </citation>
    <scope>NUCLEOTIDE SEQUENCE</scope>
    <source>
        <strain evidence="2">21MJYT02-11</strain>
    </source>
</reference>
<dbReference type="RefSeq" id="WP_252682267.1">
    <property type="nucleotide sequence ID" value="NZ_JAMXHT010000006.1"/>
</dbReference>
<dbReference type="Pfam" id="PF17778">
    <property type="entry name" value="WHD_BLACT"/>
    <property type="match status" value="1"/>
</dbReference>
<evidence type="ECO:0000259" key="1">
    <source>
        <dbReference type="SMART" id="SM00849"/>
    </source>
</evidence>
<dbReference type="Gene3D" id="3.60.15.10">
    <property type="entry name" value="Ribonuclease Z/Hydroxyacylglutathione hydrolase-like"/>
    <property type="match status" value="1"/>
</dbReference>
<dbReference type="SUPFAM" id="SSF56281">
    <property type="entry name" value="Metallo-hydrolase/oxidoreductase"/>
    <property type="match status" value="1"/>
</dbReference>
<dbReference type="InterPro" id="IPR041516">
    <property type="entry name" value="LACTB2_WH"/>
</dbReference>
<feature type="domain" description="Metallo-beta-lactamase" evidence="1">
    <location>
        <begin position="38"/>
        <end position="193"/>
    </location>
</feature>
<dbReference type="InterPro" id="IPR001279">
    <property type="entry name" value="Metallo-B-lactamas"/>
</dbReference>
<accession>A0ABT1AMS5</accession>
<dbReference type="InterPro" id="IPR036388">
    <property type="entry name" value="WH-like_DNA-bd_sf"/>
</dbReference>
<dbReference type="Proteomes" id="UP001162811">
    <property type="component" value="Unassembled WGS sequence"/>
</dbReference>
<dbReference type="PANTHER" id="PTHR23131:SF0">
    <property type="entry name" value="ENDORIBONUCLEASE LACTB2"/>
    <property type="match status" value="1"/>
</dbReference>
<dbReference type="InterPro" id="IPR050662">
    <property type="entry name" value="Sec-metab_biosynth-thioest"/>
</dbReference>
<sequence>MTISYSTEPEPTRARAELLLPGIRRIVANNPGPLTYHGTNTYLLDHAEGTVVIDPGPAEDSAHIDAILAATPAQITKILLTHAHRDHIGALDALVAKTGATTYAFRYPVEQGFQPDVSLADGDIVAGLDVLYTPGHCSDHLCFARRDGIVFTGDHVMGWSSSFVAAPDGSMAQYLSSLARLLARDDNCYLAAHGPALYDPRAYVSELVELRRRKEASILDALRSFPPISIEDLLRISYPKAVDPRIRRAAQRTLLAHLIKLKDDGTAQLIDDLWSIRR</sequence>
<keyword evidence="3" id="KW-1185">Reference proteome</keyword>
<comment type="caution">
    <text evidence="2">The sequence shown here is derived from an EMBL/GenBank/DDBJ whole genome shotgun (WGS) entry which is preliminary data.</text>
</comment>
<name>A0ABT1AMS5_9RALS</name>
<gene>
    <name evidence="2" type="ORF">NG900_16060</name>
</gene>
<dbReference type="Pfam" id="PF00753">
    <property type="entry name" value="Lactamase_B"/>
    <property type="match status" value="1"/>
</dbReference>
<dbReference type="EMBL" id="JAMXHT010000006">
    <property type="protein sequence ID" value="MCO5399713.1"/>
    <property type="molecule type" value="Genomic_DNA"/>
</dbReference>
<evidence type="ECO:0000313" key="2">
    <source>
        <dbReference type="EMBL" id="MCO5399713.1"/>
    </source>
</evidence>
<dbReference type="PANTHER" id="PTHR23131">
    <property type="entry name" value="ENDORIBONUCLEASE LACTB2"/>
    <property type="match status" value="1"/>
</dbReference>
<evidence type="ECO:0000313" key="3">
    <source>
        <dbReference type="Proteomes" id="UP001162811"/>
    </source>
</evidence>
<dbReference type="InterPro" id="IPR036866">
    <property type="entry name" value="RibonucZ/Hydroxyglut_hydro"/>
</dbReference>
<dbReference type="Gene3D" id="1.10.10.10">
    <property type="entry name" value="Winged helix-like DNA-binding domain superfamily/Winged helix DNA-binding domain"/>
    <property type="match status" value="1"/>
</dbReference>
<dbReference type="SMART" id="SM00849">
    <property type="entry name" value="Lactamase_B"/>
    <property type="match status" value="1"/>
</dbReference>